<feature type="region of interest" description="Disordered" evidence="5">
    <location>
        <begin position="1"/>
        <end position="59"/>
    </location>
</feature>
<dbReference type="Proteomes" id="UP000092730">
    <property type="component" value="Chromosome 1"/>
</dbReference>
<dbReference type="AlphaFoldDB" id="A0AAJ8K2Y5"/>
<evidence type="ECO:0000256" key="5">
    <source>
        <dbReference type="SAM" id="MobiDB-lite"/>
    </source>
</evidence>
<dbReference type="InterPro" id="IPR044159">
    <property type="entry name" value="IQM"/>
</dbReference>
<evidence type="ECO:0000313" key="7">
    <source>
        <dbReference type="Proteomes" id="UP000092730"/>
    </source>
</evidence>
<gene>
    <name evidence="6" type="ORF">I302_102034</name>
</gene>
<dbReference type="PANTHER" id="PTHR31250">
    <property type="entry name" value="IQ DOMAIN-CONTAINING PROTEIN IQM3"/>
    <property type="match status" value="1"/>
</dbReference>
<comment type="subcellular location">
    <subcellularLocation>
        <location evidence="2">Cytoplasm</location>
    </subcellularLocation>
    <subcellularLocation>
        <location evidence="1">Nucleus</location>
    </subcellularLocation>
</comment>
<dbReference type="PANTHER" id="PTHR31250:SF27">
    <property type="entry name" value="IQ DOMAIN-CONTAINING PROTEIN IQM5"/>
    <property type="match status" value="1"/>
</dbReference>
<feature type="region of interest" description="Disordered" evidence="5">
    <location>
        <begin position="149"/>
        <end position="171"/>
    </location>
</feature>
<organism evidence="6 7">
    <name type="scientific">Kwoniella bestiolae CBS 10118</name>
    <dbReference type="NCBI Taxonomy" id="1296100"/>
    <lineage>
        <taxon>Eukaryota</taxon>
        <taxon>Fungi</taxon>
        <taxon>Dikarya</taxon>
        <taxon>Basidiomycota</taxon>
        <taxon>Agaricomycotina</taxon>
        <taxon>Tremellomycetes</taxon>
        <taxon>Tremellales</taxon>
        <taxon>Cryptococcaceae</taxon>
        <taxon>Kwoniella</taxon>
    </lineage>
</organism>
<keyword evidence="3" id="KW-0963">Cytoplasm</keyword>
<evidence type="ECO:0000256" key="2">
    <source>
        <dbReference type="ARBA" id="ARBA00004496"/>
    </source>
</evidence>
<reference evidence="6" key="2">
    <citation type="submission" date="2024-02" db="EMBL/GenBank/DDBJ databases">
        <title>Comparative genomics of Cryptococcus and Kwoniella reveals pathogenesis evolution and contrasting modes of karyotype evolution via chromosome fusion or intercentromeric recombination.</title>
        <authorList>
            <person name="Coelho M.A."/>
            <person name="David-Palma M."/>
            <person name="Shea T."/>
            <person name="Bowers K."/>
            <person name="McGinley-Smith S."/>
            <person name="Mohammad A.W."/>
            <person name="Gnirke A."/>
            <person name="Yurkov A.M."/>
            <person name="Nowrousian M."/>
            <person name="Sun S."/>
            <person name="Cuomo C.A."/>
            <person name="Heitman J."/>
        </authorList>
    </citation>
    <scope>NUCLEOTIDE SEQUENCE</scope>
    <source>
        <strain evidence="6">CBS 10118</strain>
    </source>
</reference>
<name>A0AAJ8K2Y5_9TREE</name>
<accession>A0AAJ8K2Y5</accession>
<dbReference type="PROSITE" id="PS50096">
    <property type="entry name" value="IQ"/>
    <property type="match status" value="1"/>
</dbReference>
<proteinExistence type="predicted"/>
<dbReference type="Gene3D" id="1.20.5.190">
    <property type="match status" value="1"/>
</dbReference>
<feature type="compositionally biased region" description="Basic and acidic residues" evidence="5">
    <location>
        <begin position="536"/>
        <end position="571"/>
    </location>
</feature>
<keyword evidence="4" id="KW-0539">Nucleus</keyword>
<feature type="compositionally biased region" description="Basic and acidic residues" evidence="5">
    <location>
        <begin position="595"/>
        <end position="630"/>
    </location>
</feature>
<dbReference type="GO" id="GO:0005634">
    <property type="term" value="C:nucleus"/>
    <property type="evidence" value="ECO:0007669"/>
    <property type="project" value="UniProtKB-SubCell"/>
</dbReference>
<reference evidence="6" key="1">
    <citation type="submission" date="2013-07" db="EMBL/GenBank/DDBJ databases">
        <authorList>
            <consortium name="The Broad Institute Genome Sequencing Platform"/>
            <person name="Cuomo C."/>
            <person name="Litvintseva A."/>
            <person name="Chen Y."/>
            <person name="Heitman J."/>
            <person name="Sun S."/>
            <person name="Springer D."/>
            <person name="Dromer F."/>
            <person name="Young S.K."/>
            <person name="Zeng Q."/>
            <person name="Gargeya S."/>
            <person name="Fitzgerald M."/>
            <person name="Abouelleil A."/>
            <person name="Alvarado L."/>
            <person name="Berlin A.M."/>
            <person name="Chapman S.B."/>
            <person name="Dewar J."/>
            <person name="Goldberg J."/>
            <person name="Griggs A."/>
            <person name="Gujja S."/>
            <person name="Hansen M."/>
            <person name="Howarth C."/>
            <person name="Imamovic A."/>
            <person name="Larimer J."/>
            <person name="McCowan C."/>
            <person name="Murphy C."/>
            <person name="Pearson M."/>
            <person name="Priest M."/>
            <person name="Roberts A."/>
            <person name="Saif S."/>
            <person name="Shea T."/>
            <person name="Sykes S."/>
            <person name="Wortman J."/>
            <person name="Nusbaum C."/>
            <person name="Birren B."/>
        </authorList>
    </citation>
    <scope>NUCLEOTIDE SEQUENCE</scope>
    <source>
        <strain evidence="6">CBS 10118</strain>
    </source>
</reference>
<dbReference type="InterPro" id="IPR000048">
    <property type="entry name" value="IQ_motif_EF-hand-BS"/>
</dbReference>
<evidence type="ECO:0000256" key="1">
    <source>
        <dbReference type="ARBA" id="ARBA00004123"/>
    </source>
</evidence>
<dbReference type="GeneID" id="30205117"/>
<keyword evidence="7" id="KW-1185">Reference proteome</keyword>
<evidence type="ECO:0000256" key="4">
    <source>
        <dbReference type="ARBA" id="ARBA00023242"/>
    </source>
</evidence>
<evidence type="ECO:0000256" key="3">
    <source>
        <dbReference type="ARBA" id="ARBA00022490"/>
    </source>
</evidence>
<feature type="compositionally biased region" description="Polar residues" evidence="5">
    <location>
        <begin position="46"/>
        <end position="56"/>
    </location>
</feature>
<sequence length="630" mass="73314">MSNDLQHPSTSDDTTTGQRPDTQPEDSSKPRKRDMLKSVFTLGPAISSSTDDTQTNEQREINREYDELQENEQEMERRRAAAVVIQRHFRGWRDRKMVRGMKLQRDARWDDLVKQTGEQTYWKGQLDNKNDVKSRWHRAVQAASRLETGEGLFNPPSDLTEEIPPEKLSESTKKARRATFWGNLSLPIAKNQDSDDRDENEVLPFQSKALEQQHWLEMIDGKHRYGSNMKYYFRKWKEAETQDNFFRWLDRGDGKDLDLEEMPRERLEKERIMYLSAEQRLNYLVKVDKDGLLRWARNNEPVDTAAGKWKDAGEGNGIIPEDNLSDSDDDRKDNYATTSKTPWKVQRPHKATSTSSPYGSASDLSVSSDSYSAESDLDDNEDTHYVGLDKEEEKGWLERKKMRLTPGGMRKELLRKTVRRNTWIYVSDMKLNLFVGIKKSGNFQHSSFLAGGKVTSAGIIVVKHGLIKSLNPLSGHYRSSIEHYRAFIGQLENRGVDLSHVKIAKSVLSLWGLSKYARFTKREQNLISTLKKTLHLSHEPTEEEKSAELQANAEREEQEHQERMKKVHQAEEESGLNDPRRESLRSDEMEAEDEERLREVRREVLYGKKRDQRIEDKERKEDTKQEIRPI</sequence>
<feature type="region of interest" description="Disordered" evidence="5">
    <location>
        <begin position="305"/>
        <end position="384"/>
    </location>
</feature>
<dbReference type="GO" id="GO:0005737">
    <property type="term" value="C:cytoplasm"/>
    <property type="evidence" value="ECO:0007669"/>
    <property type="project" value="UniProtKB-SubCell"/>
</dbReference>
<dbReference type="KEGG" id="kbi:30205117"/>
<protein>
    <recommendedName>
        <fullName evidence="8">IQ domain-containing calmodulin-binding protein</fullName>
    </recommendedName>
</protein>
<feature type="compositionally biased region" description="Polar residues" evidence="5">
    <location>
        <begin position="1"/>
        <end position="21"/>
    </location>
</feature>
<dbReference type="CDD" id="cd23767">
    <property type="entry name" value="IQCD"/>
    <property type="match status" value="1"/>
</dbReference>
<dbReference type="RefSeq" id="XP_065725478.1">
    <property type="nucleotide sequence ID" value="XM_065869406.1"/>
</dbReference>
<feature type="compositionally biased region" description="Basic and acidic residues" evidence="5">
    <location>
        <begin position="578"/>
        <end position="588"/>
    </location>
</feature>
<feature type="compositionally biased region" description="Low complexity" evidence="5">
    <location>
        <begin position="360"/>
        <end position="374"/>
    </location>
</feature>
<dbReference type="SMART" id="SM00015">
    <property type="entry name" value="IQ"/>
    <property type="match status" value="1"/>
</dbReference>
<feature type="region of interest" description="Disordered" evidence="5">
    <location>
        <begin position="536"/>
        <end position="630"/>
    </location>
</feature>
<evidence type="ECO:0008006" key="8">
    <source>
        <dbReference type="Google" id="ProtNLM"/>
    </source>
</evidence>
<dbReference type="EMBL" id="CP144541">
    <property type="protein sequence ID" value="WVW80061.1"/>
    <property type="molecule type" value="Genomic_DNA"/>
</dbReference>
<evidence type="ECO:0000313" key="6">
    <source>
        <dbReference type="EMBL" id="WVW80061.1"/>
    </source>
</evidence>
<feature type="compositionally biased region" description="Basic and acidic residues" evidence="5">
    <location>
        <begin position="26"/>
        <end position="36"/>
    </location>
</feature>